<dbReference type="SMART" id="SM00823">
    <property type="entry name" value="PKS_PP"/>
    <property type="match status" value="1"/>
</dbReference>
<reference evidence="5" key="1">
    <citation type="journal article" date="2019" name="Int. J. Syst. Evol. Microbiol.">
        <title>The Global Catalogue of Microorganisms (GCM) 10K type strain sequencing project: providing services to taxonomists for standard genome sequencing and annotation.</title>
        <authorList>
            <consortium name="The Broad Institute Genomics Platform"/>
            <consortium name="The Broad Institute Genome Sequencing Center for Infectious Disease"/>
            <person name="Wu L."/>
            <person name="Ma J."/>
        </authorList>
    </citation>
    <scope>NUCLEOTIDE SEQUENCE [LARGE SCALE GENOMIC DNA]</scope>
    <source>
        <strain evidence="5">CCM 8479</strain>
    </source>
</reference>
<protein>
    <submittedName>
        <fullName evidence="4">Phosphopantetheine-binding protein</fullName>
    </submittedName>
</protein>
<evidence type="ECO:0000256" key="1">
    <source>
        <dbReference type="ARBA" id="ARBA00022450"/>
    </source>
</evidence>
<dbReference type="RefSeq" id="WP_309061373.1">
    <property type="nucleotide sequence ID" value="NZ_BAAASS010000005.1"/>
</dbReference>
<sequence>MSDTTGLTHDEILRTIRRHTVAVVPEIDSARIVPERTLDELGCNSIDRAEILTGVLEELDVDLPLEKLTSGATVEELARLMGEHR</sequence>
<evidence type="ECO:0000256" key="2">
    <source>
        <dbReference type="ARBA" id="ARBA00022553"/>
    </source>
</evidence>
<evidence type="ECO:0000313" key="4">
    <source>
        <dbReference type="EMBL" id="MFC5224443.1"/>
    </source>
</evidence>
<accession>A0ABW0D271</accession>
<dbReference type="Proteomes" id="UP001596156">
    <property type="component" value="Unassembled WGS sequence"/>
</dbReference>
<dbReference type="InterPro" id="IPR036736">
    <property type="entry name" value="ACP-like_sf"/>
</dbReference>
<comment type="caution">
    <text evidence="4">The sequence shown here is derived from an EMBL/GenBank/DDBJ whole genome shotgun (WGS) entry which is preliminary data.</text>
</comment>
<proteinExistence type="predicted"/>
<evidence type="ECO:0000259" key="3">
    <source>
        <dbReference type="PROSITE" id="PS50075"/>
    </source>
</evidence>
<name>A0ABW0D271_STRFI</name>
<dbReference type="SUPFAM" id="SSF47336">
    <property type="entry name" value="ACP-like"/>
    <property type="match status" value="1"/>
</dbReference>
<dbReference type="EMBL" id="JBHSKL010000009">
    <property type="protein sequence ID" value="MFC5224443.1"/>
    <property type="molecule type" value="Genomic_DNA"/>
</dbReference>
<evidence type="ECO:0000313" key="5">
    <source>
        <dbReference type="Proteomes" id="UP001596156"/>
    </source>
</evidence>
<feature type="domain" description="Carrier" evidence="3">
    <location>
        <begin position="10"/>
        <end position="85"/>
    </location>
</feature>
<dbReference type="PROSITE" id="PS50075">
    <property type="entry name" value="CARRIER"/>
    <property type="match status" value="1"/>
</dbReference>
<keyword evidence="1" id="KW-0596">Phosphopantetheine</keyword>
<dbReference type="InterPro" id="IPR020806">
    <property type="entry name" value="PKS_PP-bd"/>
</dbReference>
<organism evidence="4 5">
    <name type="scientific">Streptomyces fimbriatus</name>
    <dbReference type="NCBI Taxonomy" id="68197"/>
    <lineage>
        <taxon>Bacteria</taxon>
        <taxon>Bacillati</taxon>
        <taxon>Actinomycetota</taxon>
        <taxon>Actinomycetes</taxon>
        <taxon>Kitasatosporales</taxon>
        <taxon>Streptomycetaceae</taxon>
        <taxon>Streptomyces</taxon>
    </lineage>
</organism>
<dbReference type="InterPro" id="IPR009081">
    <property type="entry name" value="PP-bd_ACP"/>
</dbReference>
<gene>
    <name evidence="4" type="ORF">ACFPN6_07495</name>
</gene>
<keyword evidence="5" id="KW-1185">Reference proteome</keyword>
<dbReference type="Gene3D" id="1.10.1200.10">
    <property type="entry name" value="ACP-like"/>
    <property type="match status" value="1"/>
</dbReference>
<keyword evidence="2" id="KW-0597">Phosphoprotein</keyword>
<dbReference type="Pfam" id="PF00550">
    <property type="entry name" value="PP-binding"/>
    <property type="match status" value="1"/>
</dbReference>